<name>A0A1X7TJ96_AMPQE</name>
<dbReference type="InterPro" id="IPR045867">
    <property type="entry name" value="DNA-dir_RpoC_beta_prime"/>
</dbReference>
<dbReference type="GO" id="GO:0003899">
    <property type="term" value="F:DNA-directed RNA polymerase activity"/>
    <property type="evidence" value="ECO:0007669"/>
    <property type="project" value="UniProtKB-EC"/>
</dbReference>
<feature type="domain" description="RNA polymerase Rpb1" evidence="7">
    <location>
        <begin position="24"/>
        <end position="95"/>
    </location>
</feature>
<dbReference type="GO" id="GO:0006351">
    <property type="term" value="P:DNA-templated transcription"/>
    <property type="evidence" value="ECO:0007669"/>
    <property type="project" value="InterPro"/>
</dbReference>
<dbReference type="EC" id="2.7.7.6" evidence="2"/>
<accession>A0A1X7TJ96</accession>
<dbReference type="GO" id="GO:0005736">
    <property type="term" value="C:RNA polymerase I complex"/>
    <property type="evidence" value="ECO:0007669"/>
    <property type="project" value="TreeGrafter"/>
</dbReference>
<dbReference type="Gene3D" id="2.40.40.20">
    <property type="match status" value="1"/>
</dbReference>
<dbReference type="Pfam" id="PF04983">
    <property type="entry name" value="RNA_pol_Rpb1_3"/>
    <property type="match status" value="1"/>
</dbReference>
<keyword evidence="3" id="KW-0240">DNA-directed RNA polymerase</keyword>
<evidence type="ECO:0000256" key="4">
    <source>
        <dbReference type="ARBA" id="ARBA00022679"/>
    </source>
</evidence>
<protein>
    <recommendedName>
        <fullName evidence="2">DNA-directed RNA polymerase</fullName>
        <ecNumber evidence="2">2.7.7.6</ecNumber>
    </recommendedName>
</protein>
<dbReference type="PANTHER" id="PTHR19376:SF11">
    <property type="entry name" value="DNA-DIRECTED RNA POLYMERASE I SUBUNIT RPA1"/>
    <property type="match status" value="1"/>
</dbReference>
<keyword evidence="5" id="KW-0548">Nucleotidyltransferase</keyword>
<evidence type="ECO:0000256" key="2">
    <source>
        <dbReference type="ARBA" id="ARBA00012418"/>
    </source>
</evidence>
<proteinExistence type="inferred from homology"/>
<comment type="similarity">
    <text evidence="1">Belongs to the RNA polymerase beta' chain family.</text>
</comment>
<organism evidence="8">
    <name type="scientific">Amphimedon queenslandica</name>
    <name type="common">Sponge</name>
    <dbReference type="NCBI Taxonomy" id="400682"/>
    <lineage>
        <taxon>Eukaryota</taxon>
        <taxon>Metazoa</taxon>
        <taxon>Porifera</taxon>
        <taxon>Demospongiae</taxon>
        <taxon>Heteroscleromorpha</taxon>
        <taxon>Haplosclerida</taxon>
        <taxon>Niphatidae</taxon>
        <taxon>Amphimedon</taxon>
    </lineage>
</organism>
<dbReference type="OrthoDB" id="10071665at2759"/>
<evidence type="ECO:0000313" key="8">
    <source>
        <dbReference type="EnsemblMetazoa" id="Aqu2.1.14823_001"/>
    </source>
</evidence>
<evidence type="ECO:0000256" key="1">
    <source>
        <dbReference type="ARBA" id="ARBA00006460"/>
    </source>
</evidence>
<dbReference type="InterPro" id="IPR042102">
    <property type="entry name" value="RNA_pol_Rpb1_3_sf"/>
</dbReference>
<evidence type="ECO:0000259" key="7">
    <source>
        <dbReference type="Pfam" id="PF04983"/>
    </source>
</evidence>
<dbReference type="AlphaFoldDB" id="A0A1X7TJ96"/>
<dbReference type="SUPFAM" id="SSF64484">
    <property type="entry name" value="beta and beta-prime subunits of DNA dependent RNA-polymerase"/>
    <property type="match status" value="1"/>
</dbReference>
<keyword evidence="6" id="KW-0804">Transcription</keyword>
<sequence length="196" mass="21719">MNAHFPQGELARSEAYGIVSTQNQYLVPKDGTPLSGLIQDHVVSGVLLTLRDRFFDKGDYQNLLMVALPDFTSPFKVLPPSICKPKELWTGKQVIFREGQLLSGVLDKSQFGASQFGFVHSCYELYGGTMCNYLLSALGRIFTGFLKLYHGFSLGVEDILVKPMADKERFKIIAEGRDCGLEAAADAFVVKNVKDK</sequence>
<dbReference type="Gene3D" id="1.10.274.100">
    <property type="entry name" value="RNA polymerase Rpb1, domain 3"/>
    <property type="match status" value="2"/>
</dbReference>
<dbReference type="EnsemblMetazoa" id="Aqu2.1.14823_001">
    <property type="protein sequence ID" value="Aqu2.1.14823_001"/>
    <property type="gene ID" value="Aqu2.1.14823"/>
</dbReference>
<dbReference type="PANTHER" id="PTHR19376">
    <property type="entry name" value="DNA-DIRECTED RNA POLYMERASE"/>
    <property type="match status" value="1"/>
</dbReference>
<dbReference type="GO" id="GO:0003677">
    <property type="term" value="F:DNA binding"/>
    <property type="evidence" value="ECO:0007669"/>
    <property type="project" value="InterPro"/>
</dbReference>
<reference evidence="8" key="1">
    <citation type="submission" date="2017-05" db="UniProtKB">
        <authorList>
            <consortium name="EnsemblMetazoa"/>
        </authorList>
    </citation>
    <scope>IDENTIFICATION</scope>
</reference>
<evidence type="ECO:0000256" key="3">
    <source>
        <dbReference type="ARBA" id="ARBA00022478"/>
    </source>
</evidence>
<evidence type="ECO:0000256" key="6">
    <source>
        <dbReference type="ARBA" id="ARBA00023163"/>
    </source>
</evidence>
<dbReference type="InParanoid" id="A0A1X7TJ96"/>
<dbReference type="STRING" id="400682.A0A1X7TJ96"/>
<dbReference type="InterPro" id="IPR007066">
    <property type="entry name" value="RNA_pol_Rpb1_3"/>
</dbReference>
<evidence type="ECO:0000256" key="5">
    <source>
        <dbReference type="ARBA" id="ARBA00022695"/>
    </source>
</evidence>
<keyword evidence="4" id="KW-0808">Transferase</keyword>